<comment type="caution">
    <text evidence="5">The sequence shown here is derived from an EMBL/GenBank/DDBJ whole genome shotgun (WGS) entry which is preliminary data.</text>
</comment>
<feature type="signal peptide" evidence="3">
    <location>
        <begin position="1"/>
        <end position="28"/>
    </location>
</feature>
<evidence type="ECO:0000256" key="1">
    <source>
        <dbReference type="ARBA" id="ARBA00010333"/>
    </source>
</evidence>
<dbReference type="CDD" id="cd01004">
    <property type="entry name" value="PBP2_MidA_like"/>
    <property type="match status" value="1"/>
</dbReference>
<dbReference type="PANTHER" id="PTHR35936:SF17">
    <property type="entry name" value="ARGININE-BINDING EXTRACELLULAR PROTEIN ARTP"/>
    <property type="match status" value="1"/>
</dbReference>
<dbReference type="InterPro" id="IPR001638">
    <property type="entry name" value="Solute-binding_3/MltF_N"/>
</dbReference>
<gene>
    <name evidence="5" type="ORF">CPA45_11010</name>
</gene>
<name>A0A2A4HN00_9GAMM</name>
<organism evidence="5 6">
    <name type="scientific">Vreelandella nigrificans</name>
    <dbReference type="NCBI Taxonomy" id="2042704"/>
    <lineage>
        <taxon>Bacteria</taxon>
        <taxon>Pseudomonadati</taxon>
        <taxon>Pseudomonadota</taxon>
        <taxon>Gammaproteobacteria</taxon>
        <taxon>Oceanospirillales</taxon>
        <taxon>Halomonadaceae</taxon>
        <taxon>Vreelandella</taxon>
    </lineage>
</organism>
<accession>A0A2A4HN00</accession>
<comment type="similarity">
    <text evidence="1">Belongs to the bacterial solute-binding protein 3 family.</text>
</comment>
<dbReference type="SUPFAM" id="SSF53850">
    <property type="entry name" value="Periplasmic binding protein-like II"/>
    <property type="match status" value="1"/>
</dbReference>
<evidence type="ECO:0000259" key="4">
    <source>
        <dbReference type="SMART" id="SM00062"/>
    </source>
</evidence>
<dbReference type="Proteomes" id="UP000218677">
    <property type="component" value="Unassembled WGS sequence"/>
</dbReference>
<keyword evidence="2 3" id="KW-0732">Signal</keyword>
<evidence type="ECO:0000313" key="5">
    <source>
        <dbReference type="EMBL" id="PCF95575.1"/>
    </source>
</evidence>
<dbReference type="AlphaFoldDB" id="A0A2A4HN00"/>
<dbReference type="OrthoDB" id="9768183at2"/>
<feature type="chain" id="PRO_5012224026" evidence="3">
    <location>
        <begin position="29"/>
        <end position="307"/>
    </location>
</feature>
<dbReference type="Gene3D" id="3.40.190.10">
    <property type="entry name" value="Periplasmic binding protein-like II"/>
    <property type="match status" value="2"/>
</dbReference>
<proteinExistence type="inferred from homology"/>
<dbReference type="Pfam" id="PF00497">
    <property type="entry name" value="SBP_bac_3"/>
    <property type="match status" value="1"/>
</dbReference>
<dbReference type="PANTHER" id="PTHR35936">
    <property type="entry name" value="MEMBRANE-BOUND LYTIC MUREIN TRANSGLYCOSYLASE F"/>
    <property type="match status" value="1"/>
</dbReference>
<evidence type="ECO:0000313" key="6">
    <source>
        <dbReference type="Proteomes" id="UP000218677"/>
    </source>
</evidence>
<keyword evidence="6" id="KW-1185">Reference proteome</keyword>
<feature type="domain" description="Solute-binding protein family 3/N-terminal" evidence="4">
    <location>
        <begin position="60"/>
        <end position="292"/>
    </location>
</feature>
<reference evidence="6" key="1">
    <citation type="submission" date="2017-09" db="EMBL/GenBank/DDBJ databases">
        <authorList>
            <person name="Cho G.-S."/>
            <person name="Oguntoyinbo F.A."/>
            <person name="Cnockaert M."/>
            <person name="Kabisch J."/>
            <person name="Neve H."/>
            <person name="Bockelmann W."/>
            <person name="Wenning M."/>
            <person name="Franz C.M."/>
            <person name="Vandamme P."/>
        </authorList>
    </citation>
    <scope>NUCLEOTIDE SEQUENCE [LARGE SCALE GENOMIC DNA]</scope>
    <source>
        <strain evidence="6">MBT G8648</strain>
    </source>
</reference>
<dbReference type="EMBL" id="NWUX01000008">
    <property type="protein sequence ID" value="PCF95575.1"/>
    <property type="molecule type" value="Genomic_DNA"/>
</dbReference>
<sequence>MVKKTIPSVFFNVVGASLFTLLPVVALAQQASVPFNTEFEVEADAELQTLLPETTRSAGVLALGSNPSSPPFGFYGEDGRSIEGREIDVMSAVTRKLGLEPQWYDVGGFDNLIPGLTTGRYDAVLSNMHVTAERLERIDFVSFFNTNQLGLVVQAGSLDEPYTDFAQLCGKTVAAGSGTTNAFMLEDASERCVVEGLEPIEIPLFPDRASGVQSVISGRSPAFFGPYEGLAYEAAATNGRLEIGGTFEVPANQVGIGLPKDSPLTEPVRQAVNALIEDGTYAQILTKWNIEHGAITEARANRDILDE</sequence>
<dbReference type="RefSeq" id="WP_096651592.1">
    <property type="nucleotide sequence ID" value="NZ_NWUX01000008.1"/>
</dbReference>
<evidence type="ECO:0000256" key="2">
    <source>
        <dbReference type="ARBA" id="ARBA00022729"/>
    </source>
</evidence>
<evidence type="ECO:0000256" key="3">
    <source>
        <dbReference type="SAM" id="SignalP"/>
    </source>
</evidence>
<dbReference type="SMART" id="SM00062">
    <property type="entry name" value="PBPb"/>
    <property type="match status" value="1"/>
</dbReference>
<protein>
    <submittedName>
        <fullName evidence="5">ABC transporter substrate-binding protein</fullName>
    </submittedName>
</protein>